<dbReference type="GO" id="GO:0032259">
    <property type="term" value="P:methylation"/>
    <property type="evidence" value="ECO:0007669"/>
    <property type="project" value="UniProtKB-KW"/>
</dbReference>
<dbReference type="InterPro" id="IPR036265">
    <property type="entry name" value="HIT-like_sf"/>
</dbReference>
<dbReference type="InterPro" id="IPR011146">
    <property type="entry name" value="HIT-like"/>
</dbReference>
<gene>
    <name evidence="3" type="ORF">V6575_20545</name>
</gene>
<dbReference type="PANTHER" id="PTHR46648">
    <property type="entry name" value="HIT FAMILY PROTEIN 1"/>
    <property type="match status" value="1"/>
</dbReference>
<dbReference type="PRINTS" id="PR00332">
    <property type="entry name" value="HISTRIAD"/>
</dbReference>
<dbReference type="Proteomes" id="UP001385499">
    <property type="component" value="Unassembled WGS sequence"/>
</dbReference>
<dbReference type="InterPro" id="IPR039384">
    <property type="entry name" value="HINT"/>
</dbReference>
<dbReference type="InterPro" id="IPR001310">
    <property type="entry name" value="Histidine_triad_HIT"/>
</dbReference>
<feature type="domain" description="HIT" evidence="2">
    <location>
        <begin position="11"/>
        <end position="118"/>
    </location>
</feature>
<evidence type="ECO:0000256" key="1">
    <source>
        <dbReference type="PROSITE-ProRule" id="PRU00464"/>
    </source>
</evidence>
<dbReference type="SUPFAM" id="SSF54197">
    <property type="entry name" value="HIT-like"/>
    <property type="match status" value="1"/>
</dbReference>
<dbReference type="Pfam" id="PF01230">
    <property type="entry name" value="HIT"/>
    <property type="match status" value="1"/>
</dbReference>
<dbReference type="PROSITE" id="PS51084">
    <property type="entry name" value="HIT_2"/>
    <property type="match status" value="1"/>
</dbReference>
<keyword evidence="3" id="KW-0808">Transferase</keyword>
<dbReference type="EC" id="2.1.1.-" evidence="3"/>
<sequence>MSAASYDDQNVLAKILRGELPSHKVYEDDKTMVIMDIMPRGDGHVLVVPKAASRNILDIDLEDLSSLMATAQKMAQALIKAFGADGITLQQFSEAAGGQVIFHTHVHVIPRFDGVSLRPHTGDMADNDVLVANADKIRAALA</sequence>
<keyword evidence="4" id="KW-1185">Reference proteome</keyword>
<name>A0ABU8TRR6_9HYPH</name>
<proteinExistence type="predicted"/>
<evidence type="ECO:0000259" key="2">
    <source>
        <dbReference type="PROSITE" id="PS51084"/>
    </source>
</evidence>
<keyword evidence="3" id="KW-0489">Methyltransferase</keyword>
<organism evidence="3 4">
    <name type="scientific">Roseibium algae</name>
    <dbReference type="NCBI Taxonomy" id="3123038"/>
    <lineage>
        <taxon>Bacteria</taxon>
        <taxon>Pseudomonadati</taxon>
        <taxon>Pseudomonadota</taxon>
        <taxon>Alphaproteobacteria</taxon>
        <taxon>Hyphomicrobiales</taxon>
        <taxon>Stappiaceae</taxon>
        <taxon>Roseibium</taxon>
    </lineage>
</organism>
<dbReference type="PANTHER" id="PTHR46648:SF1">
    <property type="entry name" value="ADENOSINE 5'-MONOPHOSPHORAMIDASE HNT1"/>
    <property type="match status" value="1"/>
</dbReference>
<feature type="short sequence motif" description="Histidine triad motif" evidence="1">
    <location>
        <begin position="103"/>
        <end position="107"/>
    </location>
</feature>
<comment type="caution">
    <text evidence="3">The sequence shown here is derived from an EMBL/GenBank/DDBJ whole genome shotgun (WGS) entry which is preliminary data.</text>
</comment>
<dbReference type="CDD" id="cd01277">
    <property type="entry name" value="HINT_subgroup"/>
    <property type="match status" value="1"/>
</dbReference>
<reference evidence="3 4" key="1">
    <citation type="submission" date="2024-02" db="EMBL/GenBank/DDBJ databases">
        <title>Roseibium algae sp. nov., isolated from marine alga (Grateloupia sp.), showing potential in myo-inositol conversion.</title>
        <authorList>
            <person name="Wang Y."/>
        </authorList>
    </citation>
    <scope>NUCLEOTIDE SEQUENCE [LARGE SCALE GENOMIC DNA]</scope>
    <source>
        <strain evidence="3 4">H3510</strain>
    </source>
</reference>
<evidence type="ECO:0000313" key="3">
    <source>
        <dbReference type="EMBL" id="MEJ8476488.1"/>
    </source>
</evidence>
<dbReference type="GO" id="GO:0008168">
    <property type="term" value="F:methyltransferase activity"/>
    <property type="evidence" value="ECO:0007669"/>
    <property type="project" value="UniProtKB-KW"/>
</dbReference>
<dbReference type="EMBL" id="JBAKIA010000019">
    <property type="protein sequence ID" value="MEJ8476488.1"/>
    <property type="molecule type" value="Genomic_DNA"/>
</dbReference>
<dbReference type="RefSeq" id="WP_340277061.1">
    <property type="nucleotide sequence ID" value="NZ_JBAKIA010000019.1"/>
</dbReference>
<dbReference type="Gene3D" id="3.30.428.10">
    <property type="entry name" value="HIT-like"/>
    <property type="match status" value="1"/>
</dbReference>
<evidence type="ECO:0000313" key="4">
    <source>
        <dbReference type="Proteomes" id="UP001385499"/>
    </source>
</evidence>
<protein>
    <submittedName>
        <fullName evidence="3">HIT family protein</fullName>
        <ecNumber evidence="3">2.1.1.-</ecNumber>
    </submittedName>
</protein>
<accession>A0ABU8TRR6</accession>